<dbReference type="Pfam" id="PF13501">
    <property type="entry name" value="SoxY"/>
    <property type="match status" value="1"/>
</dbReference>
<dbReference type="EMBL" id="JBGJLR010000014">
    <property type="protein sequence ID" value="MEZ2740210.1"/>
    <property type="molecule type" value="Genomic_DNA"/>
</dbReference>
<dbReference type="PROSITE" id="PS51318">
    <property type="entry name" value="TAT"/>
    <property type="match status" value="1"/>
</dbReference>
<evidence type="ECO:0000313" key="4">
    <source>
        <dbReference type="Proteomes" id="UP001567350"/>
    </source>
</evidence>
<dbReference type="InterPro" id="IPR006311">
    <property type="entry name" value="TAT_signal"/>
</dbReference>
<dbReference type="InterPro" id="IPR032711">
    <property type="entry name" value="SoxY"/>
</dbReference>
<feature type="domain" description="Ig-like SoxY" evidence="2">
    <location>
        <begin position="58"/>
        <end position="166"/>
    </location>
</feature>
<evidence type="ECO:0000256" key="1">
    <source>
        <dbReference type="SAM" id="SignalP"/>
    </source>
</evidence>
<comment type="caution">
    <text evidence="3">The sequence shown here is derived from an EMBL/GenBank/DDBJ whole genome shotgun (WGS) entry which is preliminary data.</text>
</comment>
<feature type="signal peptide" evidence="1">
    <location>
        <begin position="1"/>
        <end position="33"/>
    </location>
</feature>
<feature type="chain" id="PRO_5045925544" evidence="1">
    <location>
        <begin position="34"/>
        <end position="168"/>
    </location>
</feature>
<accession>A0ABV4IED9</accession>
<dbReference type="Gene3D" id="2.60.40.2470">
    <property type="entry name" value="SoxY domain"/>
    <property type="match status" value="1"/>
</dbReference>
<keyword evidence="4" id="KW-1185">Reference proteome</keyword>
<name>A0ABV4IED9_9BURK</name>
<reference evidence="3 4" key="1">
    <citation type="submission" date="2024-08" db="EMBL/GenBank/DDBJ databases">
        <authorList>
            <person name="Feng Z."/>
            <person name="Ronholm J."/>
        </authorList>
    </citation>
    <scope>NUCLEOTIDE SEQUENCE [LARGE SCALE GENOMIC DNA]</scope>
    <source>
        <strain evidence="3 4">4-AB0-8</strain>
    </source>
</reference>
<organism evidence="3 4">
    <name type="scientific">Comamonas jiangduensis</name>
    <dbReference type="NCBI Taxonomy" id="1194168"/>
    <lineage>
        <taxon>Bacteria</taxon>
        <taxon>Pseudomonadati</taxon>
        <taxon>Pseudomonadota</taxon>
        <taxon>Betaproteobacteria</taxon>
        <taxon>Burkholderiales</taxon>
        <taxon>Comamonadaceae</taxon>
        <taxon>Comamonas</taxon>
    </lineage>
</organism>
<dbReference type="InterPro" id="IPR038162">
    <property type="entry name" value="SoxY_sf"/>
</dbReference>
<evidence type="ECO:0000313" key="3">
    <source>
        <dbReference type="EMBL" id="MEZ2740210.1"/>
    </source>
</evidence>
<proteinExistence type="predicted"/>
<evidence type="ECO:0000259" key="2">
    <source>
        <dbReference type="Pfam" id="PF13501"/>
    </source>
</evidence>
<protein>
    <submittedName>
        <fullName evidence="3">Thiosulfate oxidation carrier protein SoxY</fullName>
    </submittedName>
</protein>
<dbReference type="RefSeq" id="WP_370892991.1">
    <property type="nucleotide sequence ID" value="NZ_JBGJLR010000014.1"/>
</dbReference>
<keyword evidence="1" id="KW-0732">Signal</keyword>
<sequence length="168" mass="17379">MKTATSPTLTRRRLVAGAAAAGATLALPGMATAQNAAPTPLVGPLAPNPVEFKKTMAQFIGSAKPQAEGLQLDIPVLADNPSAVPVKAKVTLPITEQDWCEELMIVAELNPIPLACRMQFTAETGAAEAAVRIRLSQSQAVHVLARMKSGVVLQGKQNVTVAASGCGM</sequence>
<dbReference type="Proteomes" id="UP001567350">
    <property type="component" value="Unassembled WGS sequence"/>
</dbReference>
<gene>
    <name evidence="3" type="ORF">ACBP88_12280</name>
</gene>